<dbReference type="InterPro" id="IPR006186">
    <property type="entry name" value="Ser/Thr-sp_prot-phosphatase"/>
</dbReference>
<dbReference type="InterPro" id="IPR029052">
    <property type="entry name" value="Metallo-depent_PP-like"/>
</dbReference>
<organism evidence="2">
    <name type="scientific">marine sediment metagenome</name>
    <dbReference type="NCBI Taxonomy" id="412755"/>
    <lineage>
        <taxon>unclassified sequences</taxon>
        <taxon>metagenomes</taxon>
        <taxon>ecological metagenomes</taxon>
    </lineage>
</organism>
<dbReference type="PROSITE" id="PS00125">
    <property type="entry name" value="SER_THR_PHOSPHATASE"/>
    <property type="match status" value="1"/>
</dbReference>
<gene>
    <name evidence="2" type="ORF">S12H4_55145</name>
</gene>
<comment type="caution">
    <text evidence="2">The sequence shown here is derived from an EMBL/GenBank/DDBJ whole genome shotgun (WGS) entry which is preliminary data.</text>
</comment>
<proteinExistence type="predicted"/>
<accession>X1VRM5</accession>
<name>X1VRM5_9ZZZZ</name>
<feature type="domain" description="Serine/threonine specific protein phosphatases" evidence="1">
    <location>
        <begin position="116"/>
        <end position="121"/>
    </location>
</feature>
<evidence type="ECO:0000313" key="2">
    <source>
        <dbReference type="EMBL" id="GAJ19641.1"/>
    </source>
</evidence>
<dbReference type="AlphaFoldDB" id="X1VRM5"/>
<dbReference type="PANTHER" id="PTHR11668:SF496">
    <property type="entry name" value="SERINE_THREONINE-PROTEIN PHOSPHATASE"/>
    <property type="match status" value="1"/>
</dbReference>
<dbReference type="Pfam" id="PF00149">
    <property type="entry name" value="Metallophos"/>
    <property type="match status" value="1"/>
</dbReference>
<dbReference type="PANTHER" id="PTHR11668">
    <property type="entry name" value="SERINE/THREONINE PROTEIN PHOSPHATASE"/>
    <property type="match status" value="1"/>
</dbReference>
<dbReference type="GO" id="GO:0016787">
    <property type="term" value="F:hydrolase activity"/>
    <property type="evidence" value="ECO:0007669"/>
    <property type="project" value="InterPro"/>
</dbReference>
<dbReference type="EMBL" id="BARW01035345">
    <property type="protein sequence ID" value="GAJ19641.1"/>
    <property type="molecule type" value="Genomic_DNA"/>
</dbReference>
<sequence length="174" mass="20449">MIDKTFLNNLIKEPYKISKLNFHYISQILRKAEEIFKEEKLLLEFNLEDSESEVWVIGDIHGNLETLQRLIEIIDEKKPKFVIFLGDIVDRGTNQLESLILVLALKIRYPNKYYLLKGNHETLEMNKAYGFFQEFKHRFNDKKKFDEVLAVYNVLPFCALVNKGILCLHGGIPE</sequence>
<evidence type="ECO:0000259" key="1">
    <source>
        <dbReference type="PROSITE" id="PS00125"/>
    </source>
</evidence>
<dbReference type="Gene3D" id="3.60.21.10">
    <property type="match status" value="1"/>
</dbReference>
<dbReference type="SUPFAM" id="SSF56300">
    <property type="entry name" value="Metallo-dependent phosphatases"/>
    <property type="match status" value="1"/>
</dbReference>
<dbReference type="InterPro" id="IPR050341">
    <property type="entry name" value="PP1_catalytic_subunit"/>
</dbReference>
<dbReference type="SMART" id="SM00156">
    <property type="entry name" value="PP2Ac"/>
    <property type="match status" value="1"/>
</dbReference>
<feature type="non-terminal residue" evidence="2">
    <location>
        <position position="174"/>
    </location>
</feature>
<dbReference type="CDD" id="cd00144">
    <property type="entry name" value="MPP_PPP_family"/>
    <property type="match status" value="1"/>
</dbReference>
<dbReference type="InterPro" id="IPR004843">
    <property type="entry name" value="Calcineurin-like_PHP"/>
</dbReference>
<protein>
    <recommendedName>
        <fullName evidence="1">Serine/threonine specific protein phosphatases domain-containing protein</fullName>
    </recommendedName>
</protein>
<reference evidence="2" key="1">
    <citation type="journal article" date="2014" name="Front. Microbiol.">
        <title>High frequency of phylogenetically diverse reductive dehalogenase-homologous genes in deep subseafloor sedimentary metagenomes.</title>
        <authorList>
            <person name="Kawai M."/>
            <person name="Futagami T."/>
            <person name="Toyoda A."/>
            <person name="Takaki Y."/>
            <person name="Nishi S."/>
            <person name="Hori S."/>
            <person name="Arai W."/>
            <person name="Tsubouchi T."/>
            <person name="Morono Y."/>
            <person name="Uchiyama I."/>
            <person name="Ito T."/>
            <person name="Fujiyama A."/>
            <person name="Inagaki F."/>
            <person name="Takami H."/>
        </authorList>
    </citation>
    <scope>NUCLEOTIDE SEQUENCE</scope>
    <source>
        <strain evidence="2">Expedition CK06-06</strain>
    </source>
</reference>
<dbReference type="PRINTS" id="PR00114">
    <property type="entry name" value="STPHPHTASE"/>
</dbReference>